<reference evidence="4" key="2">
    <citation type="journal article" date="2010" name="Stand. Genomic Sci.">
        <title>Complete genome sequence of Thermaerobacter marianensis type strain (7p75aT).</title>
        <authorList>
            <person name="Han C."/>
            <person name="Gu W."/>
            <person name="Zhang X."/>
            <person name="Lapidus A."/>
            <person name="Nolan M."/>
            <person name="Copeland A."/>
            <person name="Lucas S."/>
            <person name="Glavina Del Rio T."/>
            <person name="Tice H."/>
            <person name="Cheng J."/>
            <person name="Tapia R."/>
            <person name="Goodwin L."/>
            <person name="Pitluck S."/>
            <person name="Pagani I."/>
            <person name="Ivanova N."/>
            <person name="Mavromatis K."/>
            <person name="Mikhailova N."/>
            <person name="Pati A."/>
            <person name="Chen A."/>
            <person name="Palaniappan K."/>
            <person name="Land M."/>
            <person name="Hauser L."/>
            <person name="Chang Y."/>
            <person name="Jeffries C."/>
            <person name="Schneider S."/>
            <person name="Rohde M."/>
            <person name="Goker M."/>
            <person name="Pukall R."/>
            <person name="Woyke T."/>
            <person name="Bristow J."/>
            <person name="Eisen J."/>
            <person name="Markowitz V."/>
            <person name="Hugenholtz P."/>
            <person name="Kyrpides N."/>
            <person name="Klenk H."/>
            <person name="Detter J."/>
        </authorList>
    </citation>
    <scope>NUCLEOTIDE SEQUENCE [LARGE SCALE GENOMIC DNA]</scope>
    <source>
        <strain evidence="4">ATCC 700841 / DSM 12885 / JCM 10246 / 7p75a</strain>
    </source>
</reference>
<evidence type="ECO:0000313" key="4">
    <source>
        <dbReference type="Proteomes" id="UP000008915"/>
    </source>
</evidence>
<dbReference type="STRING" id="644966.Tmar_1757"/>
<keyword evidence="4" id="KW-1185">Reference proteome</keyword>
<evidence type="ECO:0000256" key="1">
    <source>
        <dbReference type="SAM" id="Phobius"/>
    </source>
</evidence>
<evidence type="ECO:0000313" key="3">
    <source>
        <dbReference type="EMBL" id="ADU51860.1"/>
    </source>
</evidence>
<keyword evidence="1" id="KW-0472">Membrane</keyword>
<gene>
    <name evidence="3" type="ordered locus">Tmar_1757</name>
</gene>
<sequence length="160" mass="16347">MARPIHPPAAVPRGAGLEGGAHPLRLAVARGLRSTLRVLADLARTMLPAMIVVMILDRSGWLARIAGLAAPAMAWFGLPGGSALALLIGNTVGLYSGVAAAVPLGLDYKEWTILGTMLAISHAHPVEASIIARAGANPWTVMAARLLASAAAGALLNLVL</sequence>
<proteinExistence type="predicted"/>
<name>E6SHY0_THEM7</name>
<feature type="transmembrane region" description="Helical" evidence="1">
    <location>
        <begin position="61"/>
        <end position="78"/>
    </location>
</feature>
<dbReference type="eggNOG" id="COG0370">
    <property type="taxonomic scope" value="Bacteria"/>
</dbReference>
<feature type="domain" description="Nucleoside transporter/FeoB GTPase Gate" evidence="2">
    <location>
        <begin position="43"/>
        <end position="126"/>
    </location>
</feature>
<organism evidence="3 4">
    <name type="scientific">Thermaerobacter marianensis (strain ATCC 700841 / DSM 12885 / JCM 10246 / 7p75a)</name>
    <dbReference type="NCBI Taxonomy" id="644966"/>
    <lineage>
        <taxon>Bacteria</taxon>
        <taxon>Bacillati</taxon>
        <taxon>Bacillota</taxon>
        <taxon>Clostridia</taxon>
        <taxon>Eubacteriales</taxon>
        <taxon>Clostridiales Family XVII. Incertae Sedis</taxon>
        <taxon>Thermaerobacter</taxon>
    </lineage>
</organism>
<dbReference type="Pfam" id="PF07670">
    <property type="entry name" value="Gate"/>
    <property type="match status" value="1"/>
</dbReference>
<keyword evidence="1" id="KW-1133">Transmembrane helix</keyword>
<reference evidence="3 4" key="1">
    <citation type="journal article" date="2010" name="Stand. Genomic Sci.">
        <title>Complete genome sequence of Thermaerobacter marianensis type strain (7p75a).</title>
        <authorList>
            <person name="Han C."/>
            <person name="Gu W."/>
            <person name="Zhang X."/>
            <person name="Lapidus A."/>
            <person name="Nolan M."/>
            <person name="Copeland A."/>
            <person name="Lucas S."/>
            <person name="Del Rio T.G."/>
            <person name="Tice H."/>
            <person name="Cheng J.F."/>
            <person name="Tapia R."/>
            <person name="Goodwin L."/>
            <person name="Pitluck S."/>
            <person name="Pagani I."/>
            <person name="Ivanova N."/>
            <person name="Mavromatis K."/>
            <person name="Mikhailova N."/>
            <person name="Pati A."/>
            <person name="Chen A."/>
            <person name="Palaniappan K."/>
            <person name="Land M."/>
            <person name="Hauser L."/>
            <person name="Chang Y.J."/>
            <person name="Jeffries C.D."/>
            <person name="Schneider S."/>
            <person name="Rohde M."/>
            <person name="Goker M."/>
            <person name="Pukall R."/>
            <person name="Woyke T."/>
            <person name="Bristow J."/>
            <person name="Eisen J.A."/>
            <person name="Markowitz V."/>
            <person name="Hugenholtz P."/>
            <person name="Kyrpides N.C."/>
            <person name="Klenk H.P."/>
            <person name="Detter J.C."/>
        </authorList>
    </citation>
    <scope>NUCLEOTIDE SEQUENCE [LARGE SCALE GENOMIC DNA]</scope>
    <source>
        <strain evidence="4">ATCC 700841 / DSM 12885 / JCM 10246 / 7p75a</strain>
    </source>
</reference>
<feature type="transmembrane region" description="Helical" evidence="1">
    <location>
        <begin position="85"/>
        <end position="106"/>
    </location>
</feature>
<dbReference type="HOGENOM" id="CLU_151192_0_0_9"/>
<evidence type="ECO:0000259" key="2">
    <source>
        <dbReference type="Pfam" id="PF07670"/>
    </source>
</evidence>
<dbReference type="KEGG" id="tmr:Tmar_1757"/>
<dbReference type="AlphaFoldDB" id="E6SHY0"/>
<dbReference type="Proteomes" id="UP000008915">
    <property type="component" value="Chromosome"/>
</dbReference>
<accession>E6SHY0</accession>
<keyword evidence="1" id="KW-0812">Transmembrane</keyword>
<protein>
    <submittedName>
        <fullName evidence="3">Nucleoside recognition domain protein</fullName>
    </submittedName>
</protein>
<dbReference type="OrthoDB" id="9779080at2"/>
<dbReference type="InterPro" id="IPR011642">
    <property type="entry name" value="Gate_dom"/>
</dbReference>
<dbReference type="RefSeq" id="WP_013496161.1">
    <property type="nucleotide sequence ID" value="NC_014831.1"/>
</dbReference>
<dbReference type="EMBL" id="CP002344">
    <property type="protein sequence ID" value="ADU51860.1"/>
    <property type="molecule type" value="Genomic_DNA"/>
</dbReference>